<sequence length="304" mass="33900">MASAISDPSLFKDSTKKKKGNGSAKLKQIKLDVRLEQWLSRVKKGSNVDSNRSIDYCPSSKHVPTEENRSSNKENKKRGENTESSCIPLNDSTSIRSPLDHESRNGFSSWSSTSISSMSTCFSGSEEEADNDGCLDDWEAVADALNANDNLRSTTSDLASTILEATKNPKPEFKKSHQKRQAWKPNDAFRPMCLPNLSKQHSSPLNSNRHSGNPKPASWRWQTIISQPSQCPICYEDLDVTDTSFLPCSCAFRPCLFCHKRILEADGRCPGCRKLYECVDVNVMFRIGANAFHVTQSCTMSTRC</sequence>
<organism evidence="4 5">
    <name type="scientific">Arachis duranensis</name>
    <name type="common">Wild peanut</name>
    <dbReference type="NCBI Taxonomy" id="130453"/>
    <lineage>
        <taxon>Eukaryota</taxon>
        <taxon>Viridiplantae</taxon>
        <taxon>Streptophyta</taxon>
        <taxon>Embryophyta</taxon>
        <taxon>Tracheophyta</taxon>
        <taxon>Spermatophyta</taxon>
        <taxon>Magnoliopsida</taxon>
        <taxon>eudicotyledons</taxon>
        <taxon>Gunneridae</taxon>
        <taxon>Pentapetalae</taxon>
        <taxon>rosids</taxon>
        <taxon>fabids</taxon>
        <taxon>Fabales</taxon>
        <taxon>Fabaceae</taxon>
        <taxon>Papilionoideae</taxon>
        <taxon>50 kb inversion clade</taxon>
        <taxon>dalbergioids sensu lato</taxon>
        <taxon>Dalbergieae</taxon>
        <taxon>Pterocarpus clade</taxon>
        <taxon>Arachis</taxon>
    </lineage>
</organism>
<dbReference type="InterPro" id="IPR001841">
    <property type="entry name" value="Znf_RING"/>
</dbReference>
<evidence type="ECO:0000259" key="3">
    <source>
        <dbReference type="PROSITE" id="PS50089"/>
    </source>
</evidence>
<protein>
    <submittedName>
        <fullName evidence="5">Uncharacterized protein LOC107471110</fullName>
    </submittedName>
</protein>
<dbReference type="GO" id="GO:0008270">
    <property type="term" value="F:zinc ion binding"/>
    <property type="evidence" value="ECO:0007669"/>
    <property type="project" value="UniProtKB-KW"/>
</dbReference>
<name>A0A6P4BQ52_ARADU</name>
<keyword evidence="1" id="KW-0863">Zinc-finger</keyword>
<dbReference type="SUPFAM" id="SSF57850">
    <property type="entry name" value="RING/U-box"/>
    <property type="match status" value="1"/>
</dbReference>
<evidence type="ECO:0000313" key="5">
    <source>
        <dbReference type="RefSeq" id="XP_015946038.1"/>
    </source>
</evidence>
<dbReference type="GeneID" id="107471110"/>
<feature type="region of interest" description="Disordered" evidence="2">
    <location>
        <begin position="42"/>
        <end position="109"/>
    </location>
</feature>
<dbReference type="AlphaFoldDB" id="A0A6P4BQ52"/>
<feature type="domain" description="RING-type" evidence="3">
    <location>
        <begin position="231"/>
        <end position="273"/>
    </location>
</feature>
<keyword evidence="1" id="KW-0479">Metal-binding</keyword>
<dbReference type="GO" id="GO:0004842">
    <property type="term" value="F:ubiquitin-protein transferase activity"/>
    <property type="evidence" value="ECO:0007669"/>
    <property type="project" value="InterPro"/>
</dbReference>
<dbReference type="GO" id="GO:0016567">
    <property type="term" value="P:protein ubiquitination"/>
    <property type="evidence" value="ECO:0007669"/>
    <property type="project" value="TreeGrafter"/>
</dbReference>
<feature type="compositionally biased region" description="Polar residues" evidence="2">
    <location>
        <begin position="82"/>
        <end position="96"/>
    </location>
</feature>
<reference evidence="5" key="2">
    <citation type="submission" date="2025-08" db="UniProtKB">
        <authorList>
            <consortium name="RefSeq"/>
        </authorList>
    </citation>
    <scope>IDENTIFICATION</scope>
    <source>
        <tissue evidence="5">Whole plant</tissue>
    </source>
</reference>
<evidence type="ECO:0000256" key="1">
    <source>
        <dbReference type="PROSITE-ProRule" id="PRU00175"/>
    </source>
</evidence>
<dbReference type="GO" id="GO:0030014">
    <property type="term" value="C:CCR4-NOT complex"/>
    <property type="evidence" value="ECO:0007669"/>
    <property type="project" value="InterPro"/>
</dbReference>
<dbReference type="Proteomes" id="UP000515211">
    <property type="component" value="Chromosome 10"/>
</dbReference>
<dbReference type="KEGG" id="adu:107471110"/>
<dbReference type="PANTHER" id="PTHR12603">
    <property type="entry name" value="CCR4-NOT TRANSCRIPTION COMPLEX RELATED"/>
    <property type="match status" value="1"/>
</dbReference>
<dbReference type="CDD" id="cd16618">
    <property type="entry name" value="mRING-HC-C4C4_CNOT4"/>
    <property type="match status" value="1"/>
</dbReference>
<dbReference type="InterPro" id="IPR013083">
    <property type="entry name" value="Znf_RING/FYVE/PHD"/>
</dbReference>
<feature type="region of interest" description="Disordered" evidence="2">
    <location>
        <begin position="1"/>
        <end position="27"/>
    </location>
</feature>
<dbReference type="Pfam" id="PF14570">
    <property type="entry name" value="zf-RING_4"/>
    <property type="match status" value="1"/>
</dbReference>
<keyword evidence="4" id="KW-1185">Reference proteome</keyword>
<dbReference type="OrthoDB" id="1923159at2759"/>
<dbReference type="InterPro" id="IPR039780">
    <property type="entry name" value="Mot2"/>
</dbReference>
<dbReference type="InterPro" id="IPR039515">
    <property type="entry name" value="NOT4_mRING-HC-C4C4"/>
</dbReference>
<proteinExistence type="predicted"/>
<feature type="compositionally biased region" description="Basic and acidic residues" evidence="2">
    <location>
        <begin position="63"/>
        <end position="81"/>
    </location>
</feature>
<dbReference type="SMR" id="A0A6P4BQ52"/>
<dbReference type="PROSITE" id="PS50089">
    <property type="entry name" value="ZF_RING_2"/>
    <property type="match status" value="1"/>
</dbReference>
<evidence type="ECO:0000313" key="4">
    <source>
        <dbReference type="Proteomes" id="UP000515211"/>
    </source>
</evidence>
<dbReference type="Gene3D" id="3.30.40.10">
    <property type="entry name" value="Zinc/RING finger domain, C3HC4 (zinc finger)"/>
    <property type="match status" value="1"/>
</dbReference>
<dbReference type="PANTHER" id="PTHR12603:SF0">
    <property type="entry name" value="CCR4-NOT TRANSCRIPTION COMPLEX SUBUNIT 4"/>
    <property type="match status" value="1"/>
</dbReference>
<accession>A0A6P4BQ52</accession>
<dbReference type="RefSeq" id="XP_015946038.1">
    <property type="nucleotide sequence ID" value="XM_016090552.3"/>
</dbReference>
<keyword evidence="1" id="KW-0862">Zinc</keyword>
<reference evidence="4" key="1">
    <citation type="journal article" date="2016" name="Nat. Genet.">
        <title>The genome sequences of Arachis duranensis and Arachis ipaensis, the diploid ancestors of cultivated peanut.</title>
        <authorList>
            <person name="Bertioli D.J."/>
            <person name="Cannon S.B."/>
            <person name="Froenicke L."/>
            <person name="Huang G."/>
            <person name="Farmer A.D."/>
            <person name="Cannon E.K."/>
            <person name="Liu X."/>
            <person name="Gao D."/>
            <person name="Clevenger J."/>
            <person name="Dash S."/>
            <person name="Ren L."/>
            <person name="Moretzsohn M.C."/>
            <person name="Shirasawa K."/>
            <person name="Huang W."/>
            <person name="Vidigal B."/>
            <person name="Abernathy B."/>
            <person name="Chu Y."/>
            <person name="Niederhuth C.E."/>
            <person name="Umale P."/>
            <person name="Araujo A.C."/>
            <person name="Kozik A."/>
            <person name="Kim K.D."/>
            <person name="Burow M.D."/>
            <person name="Varshney R.K."/>
            <person name="Wang X."/>
            <person name="Zhang X."/>
            <person name="Barkley N."/>
            <person name="Guimaraes P.M."/>
            <person name="Isobe S."/>
            <person name="Guo B."/>
            <person name="Liao B."/>
            <person name="Stalker H.T."/>
            <person name="Schmitz R.J."/>
            <person name="Scheffler B.E."/>
            <person name="Leal-Bertioli S.C."/>
            <person name="Xun X."/>
            <person name="Jackson S.A."/>
            <person name="Michelmore R."/>
            <person name="Ozias-Akins P."/>
        </authorList>
    </citation>
    <scope>NUCLEOTIDE SEQUENCE [LARGE SCALE GENOMIC DNA]</scope>
    <source>
        <strain evidence="4">cv. V14167</strain>
    </source>
</reference>
<gene>
    <name evidence="5" type="primary">LOC107471110</name>
</gene>
<evidence type="ECO:0000256" key="2">
    <source>
        <dbReference type="SAM" id="MobiDB-lite"/>
    </source>
</evidence>